<keyword evidence="3" id="KW-0614">Plasmid</keyword>
<dbReference type="EMBL" id="MVCE01000015">
    <property type="protein sequence ID" value="PGF31227.1"/>
    <property type="molecule type" value="Genomic_DNA"/>
</dbReference>
<evidence type="ECO:0000313" key="3">
    <source>
        <dbReference type="EMBL" id="PGF31227.1"/>
    </source>
</evidence>
<feature type="compositionally biased region" description="Basic and acidic residues" evidence="1">
    <location>
        <begin position="58"/>
        <end position="73"/>
    </location>
</feature>
<reference evidence="3 4" key="1">
    <citation type="submission" date="2017-02" db="EMBL/GenBank/DDBJ databases">
        <title>Prevalence of linear plasmids in Cutibacterium acnes isolates obtained from cancerous prostatic tissue.</title>
        <authorList>
            <person name="Davidsson S."/>
            <person name="Bruggemann H."/>
        </authorList>
    </citation>
    <scope>NUCLEOTIDE SEQUENCE [LARGE SCALE GENOMIC DNA]</scope>
    <source>
        <strain evidence="3 4">11-78</strain>
        <plasmid evidence="3 4">p11_78</plasmid>
    </source>
</reference>
<evidence type="ECO:0000256" key="2">
    <source>
        <dbReference type="SAM" id="SignalP"/>
    </source>
</evidence>
<feature type="region of interest" description="Disordered" evidence="1">
    <location>
        <begin position="45"/>
        <end position="73"/>
    </location>
</feature>
<comment type="caution">
    <text evidence="3">The sequence shown here is derived from an EMBL/GenBank/DDBJ whole genome shotgun (WGS) entry which is preliminary data.</text>
</comment>
<accession>A0AA44QF39</accession>
<keyword evidence="2" id="KW-0732">Signal</keyword>
<gene>
    <name evidence="3" type="ORF">B1B09_12755</name>
</gene>
<feature type="region of interest" description="Disordered" evidence="1">
    <location>
        <begin position="130"/>
        <end position="149"/>
    </location>
</feature>
<feature type="signal peptide" evidence="2">
    <location>
        <begin position="1"/>
        <end position="24"/>
    </location>
</feature>
<sequence length="302" mass="32001">MRRQVITAGLLGLVMATTSLPALAGGGDDFNGTVDTEGPGYDVSVDVWNHSHRGSTPHHGDSGHRDKKPHRDDHEATAIDGMSESDAWAVDHGYGSADSYACRMMKSYLDGAGSAALSPAERKSQTDDFTKKCKADPSGKAAPPDPAQVGRHAAMKMVLPGARPVIAPDPSLNRWHSAAVGQALWLSVNDPTATKHESLTFMGQAVSLTARRNGLSFEMGDGHTVHCDATTTWTESVEPGTPSPTCGYTYQQAAPEGGYQVTAITSWDVTWSVLGHTGTVHIEKAGGQMLPVGELESVVTRR</sequence>
<evidence type="ECO:0000313" key="4">
    <source>
        <dbReference type="Proteomes" id="UP000226191"/>
    </source>
</evidence>
<dbReference type="Proteomes" id="UP000226191">
    <property type="component" value="Plasmid p11_78"/>
</dbReference>
<name>A0AA44QF39_CUTAC</name>
<evidence type="ECO:0000256" key="1">
    <source>
        <dbReference type="SAM" id="MobiDB-lite"/>
    </source>
</evidence>
<feature type="chain" id="PRO_5041428903" evidence="2">
    <location>
        <begin position="25"/>
        <end position="302"/>
    </location>
</feature>
<dbReference type="RefSeq" id="WP_098827385.1">
    <property type="nucleotide sequence ID" value="NZ_CM008362.1"/>
</dbReference>
<dbReference type="AlphaFoldDB" id="A0AA44QF39"/>
<protein>
    <submittedName>
        <fullName evidence="3">Tat pathway signal sequence</fullName>
    </submittedName>
</protein>
<organism evidence="3 4">
    <name type="scientific">Cutibacterium acnes</name>
    <name type="common">Propionibacterium acnes</name>
    <dbReference type="NCBI Taxonomy" id="1747"/>
    <lineage>
        <taxon>Bacteria</taxon>
        <taxon>Bacillati</taxon>
        <taxon>Actinomycetota</taxon>
        <taxon>Actinomycetes</taxon>
        <taxon>Propionibacteriales</taxon>
        <taxon>Propionibacteriaceae</taxon>
        <taxon>Cutibacterium</taxon>
    </lineage>
</organism>
<proteinExistence type="predicted"/>
<geneLocation type="plasmid" evidence="3 4">
    <name>p11_78</name>
</geneLocation>